<dbReference type="GeneID" id="30021109"/>
<dbReference type="PROSITE" id="PS50048">
    <property type="entry name" value="ZN2_CY6_FUNGAL_2"/>
    <property type="match status" value="1"/>
</dbReference>
<evidence type="ECO:0000256" key="2">
    <source>
        <dbReference type="SAM" id="MobiDB-lite"/>
    </source>
</evidence>
<dbReference type="InterPro" id="IPR001138">
    <property type="entry name" value="Zn2Cys6_DnaBD"/>
</dbReference>
<feature type="region of interest" description="Disordered" evidence="2">
    <location>
        <begin position="47"/>
        <end position="76"/>
    </location>
</feature>
<accession>A0A167VSQ5</accession>
<dbReference type="OrthoDB" id="5376287at2759"/>
<evidence type="ECO:0000259" key="3">
    <source>
        <dbReference type="PROSITE" id="PS50048"/>
    </source>
</evidence>
<dbReference type="CDD" id="cd00067">
    <property type="entry name" value="GAL4"/>
    <property type="match status" value="1"/>
</dbReference>
<feature type="domain" description="Zn(2)-C6 fungal-type" evidence="3">
    <location>
        <begin position="8"/>
        <end position="38"/>
    </location>
</feature>
<dbReference type="PANTHER" id="PTHR37540:SF5">
    <property type="entry name" value="TRANSCRIPTION FACTOR DOMAIN-CONTAINING PROTEIN"/>
    <property type="match status" value="1"/>
</dbReference>
<comment type="caution">
    <text evidence="4">The sequence shown here is derived from an EMBL/GenBank/DDBJ whole genome shotgun (WGS) entry which is preliminary data.</text>
</comment>
<evidence type="ECO:0000313" key="5">
    <source>
        <dbReference type="Proteomes" id="UP000076744"/>
    </source>
</evidence>
<organism evidence="4 5">
    <name type="scientific">Cordyceps fumosorosea (strain ARSEF 2679)</name>
    <name type="common">Isaria fumosorosea</name>
    <dbReference type="NCBI Taxonomy" id="1081104"/>
    <lineage>
        <taxon>Eukaryota</taxon>
        <taxon>Fungi</taxon>
        <taxon>Dikarya</taxon>
        <taxon>Ascomycota</taxon>
        <taxon>Pezizomycotina</taxon>
        <taxon>Sordariomycetes</taxon>
        <taxon>Hypocreomycetidae</taxon>
        <taxon>Hypocreales</taxon>
        <taxon>Cordycipitaceae</taxon>
        <taxon>Cordyceps</taxon>
    </lineage>
</organism>
<dbReference type="GO" id="GO:0000981">
    <property type="term" value="F:DNA-binding transcription factor activity, RNA polymerase II-specific"/>
    <property type="evidence" value="ECO:0007669"/>
    <property type="project" value="InterPro"/>
</dbReference>
<dbReference type="Proteomes" id="UP000076744">
    <property type="component" value="Unassembled WGS sequence"/>
</dbReference>
<evidence type="ECO:0000313" key="4">
    <source>
        <dbReference type="EMBL" id="OAA62941.1"/>
    </source>
</evidence>
<feature type="compositionally biased region" description="Low complexity" evidence="2">
    <location>
        <begin position="47"/>
        <end position="64"/>
    </location>
</feature>
<evidence type="ECO:0000256" key="1">
    <source>
        <dbReference type="ARBA" id="ARBA00023242"/>
    </source>
</evidence>
<name>A0A167VSQ5_CORFA</name>
<dbReference type="STRING" id="1081104.A0A167VSQ5"/>
<keyword evidence="1" id="KW-0539">Nucleus</keyword>
<dbReference type="Pfam" id="PF11951">
    <property type="entry name" value="Fungal_trans_2"/>
    <property type="match status" value="1"/>
</dbReference>
<dbReference type="PROSITE" id="PS00463">
    <property type="entry name" value="ZN2_CY6_FUNGAL_1"/>
    <property type="match status" value="1"/>
</dbReference>
<sequence>MRQTLRRSCGACARAKSRCDLRKPHCSRCAARGTACVYANEPLSSTTPSPAPAPSSSSSAAASPDPRRHRISGFGSVDPFETYPHVRLDKEHVQRLIHSCTSRPCSPPRGAVLHKIAFQYYPLDRSACSNPFLVSWWPLALGDPVLFHVSLQTACLDEEFFGRRGFHTSEQLMADSVVLLRRKVQDVALAMQDSTINSVITLATIEYGKSNIETAEMHVEGAKRLMDMRGGFQAVMQTSPLTARMVSWVSMLITGVPQFDTQDDDGNGDGISPIPEWSATLSSEHLPTALSEADVAPETWNVFARLYGVFRRPHAPPLAPLRLHELTCFVVHRLLSAESPSALSECVRCATILYMLILQGPIYYSHAAMQHRTAARLVAHLPASAASGPLRLWLVAVGLVAAHGAASPAVYEALREEVRALGAGSSWAEVAADVKGVLWLESSAAVAPHAERVFESHWDVALGRRGGQPAALGPAQIAPFEADSLETSTDLAQR</sequence>
<dbReference type="InterPro" id="IPR036864">
    <property type="entry name" value="Zn2-C6_fun-type_DNA-bd_sf"/>
</dbReference>
<keyword evidence="5" id="KW-1185">Reference proteome</keyword>
<dbReference type="GO" id="GO:0008270">
    <property type="term" value="F:zinc ion binding"/>
    <property type="evidence" value="ECO:0007669"/>
    <property type="project" value="InterPro"/>
</dbReference>
<dbReference type="Gene3D" id="4.10.240.10">
    <property type="entry name" value="Zn(2)-C6 fungal-type DNA-binding domain"/>
    <property type="match status" value="1"/>
</dbReference>
<dbReference type="RefSeq" id="XP_018704148.1">
    <property type="nucleotide sequence ID" value="XM_018848422.1"/>
</dbReference>
<proteinExistence type="predicted"/>
<dbReference type="InterPro" id="IPR021858">
    <property type="entry name" value="Fun_TF"/>
</dbReference>
<dbReference type="PANTHER" id="PTHR37540">
    <property type="entry name" value="TRANSCRIPTION FACTOR (ACR-2), PUTATIVE-RELATED-RELATED"/>
    <property type="match status" value="1"/>
</dbReference>
<reference evidence="4 5" key="1">
    <citation type="journal article" date="2016" name="Genome Biol. Evol.">
        <title>Divergent and convergent evolution of fungal pathogenicity.</title>
        <authorList>
            <person name="Shang Y."/>
            <person name="Xiao G."/>
            <person name="Zheng P."/>
            <person name="Cen K."/>
            <person name="Zhan S."/>
            <person name="Wang C."/>
        </authorList>
    </citation>
    <scope>NUCLEOTIDE SEQUENCE [LARGE SCALE GENOMIC DNA]</scope>
    <source>
        <strain evidence="4 5">ARSEF 2679</strain>
    </source>
</reference>
<protein>
    <submittedName>
        <fullName evidence="4">Fungal transcriptional regulatory protein</fullName>
    </submittedName>
</protein>
<dbReference type="AlphaFoldDB" id="A0A167VSQ5"/>
<dbReference type="EMBL" id="AZHB01000011">
    <property type="protein sequence ID" value="OAA62941.1"/>
    <property type="molecule type" value="Genomic_DNA"/>
</dbReference>
<dbReference type="Pfam" id="PF00172">
    <property type="entry name" value="Zn_clus"/>
    <property type="match status" value="1"/>
</dbReference>
<dbReference type="SUPFAM" id="SSF57701">
    <property type="entry name" value="Zn2/Cys6 DNA-binding domain"/>
    <property type="match status" value="1"/>
</dbReference>
<dbReference type="SMART" id="SM00066">
    <property type="entry name" value="GAL4"/>
    <property type="match status" value="1"/>
</dbReference>
<gene>
    <name evidence="4" type="ORF">ISF_04817</name>
</gene>